<dbReference type="InterPro" id="IPR007627">
    <property type="entry name" value="RNA_pol_sigma70_r2"/>
</dbReference>
<dbReference type="InterPro" id="IPR046531">
    <property type="entry name" value="DUF6596"/>
</dbReference>
<reference evidence="8" key="1">
    <citation type="submission" date="2020-11" db="EMBL/GenBank/DDBJ databases">
        <title>Sequencing the genomes of 1000 actinobacteria strains.</title>
        <authorList>
            <person name="Klenk H.-P."/>
        </authorList>
    </citation>
    <scope>NUCLEOTIDE SEQUENCE</scope>
    <source>
        <strain evidence="8">DSM 45356</strain>
    </source>
</reference>
<dbReference type="SUPFAM" id="SSF88946">
    <property type="entry name" value="Sigma2 domain of RNA polymerase sigma factors"/>
    <property type="match status" value="1"/>
</dbReference>
<feature type="domain" description="RNA polymerase sigma-70 region 2" evidence="5">
    <location>
        <begin position="9"/>
        <end position="74"/>
    </location>
</feature>
<dbReference type="SUPFAM" id="SSF88659">
    <property type="entry name" value="Sigma3 and sigma4 domains of RNA polymerase sigma factors"/>
    <property type="match status" value="1"/>
</dbReference>
<dbReference type="RefSeq" id="WP_233473098.1">
    <property type="nucleotide sequence ID" value="NZ_BONS01000022.1"/>
</dbReference>
<dbReference type="Pfam" id="PF04542">
    <property type="entry name" value="Sigma70_r2"/>
    <property type="match status" value="1"/>
</dbReference>
<proteinExistence type="inferred from homology"/>
<comment type="caution">
    <text evidence="8">The sequence shown here is derived from an EMBL/GenBank/DDBJ whole genome shotgun (WGS) entry which is preliminary data.</text>
</comment>
<dbReference type="InterPro" id="IPR011990">
    <property type="entry name" value="TPR-like_helical_dom_sf"/>
</dbReference>
<dbReference type="PANTHER" id="PTHR47756">
    <property type="entry name" value="BLL6612 PROTEIN-RELATED"/>
    <property type="match status" value="1"/>
</dbReference>
<keyword evidence="9" id="KW-1185">Reference proteome</keyword>
<dbReference type="InterPro" id="IPR013325">
    <property type="entry name" value="RNA_pol_sigma_r2"/>
</dbReference>
<evidence type="ECO:0000256" key="1">
    <source>
        <dbReference type="ARBA" id="ARBA00010641"/>
    </source>
</evidence>
<keyword evidence="2" id="KW-0805">Transcription regulation</keyword>
<evidence type="ECO:0000256" key="3">
    <source>
        <dbReference type="ARBA" id="ARBA00023082"/>
    </source>
</evidence>
<dbReference type="PANTHER" id="PTHR47756:SF2">
    <property type="entry name" value="BLL6612 PROTEIN"/>
    <property type="match status" value="1"/>
</dbReference>
<dbReference type="GO" id="GO:0016987">
    <property type="term" value="F:sigma factor activity"/>
    <property type="evidence" value="ECO:0007669"/>
    <property type="project" value="UniProtKB-KW"/>
</dbReference>
<dbReference type="Pfam" id="PF08281">
    <property type="entry name" value="Sigma70_r4_2"/>
    <property type="match status" value="1"/>
</dbReference>
<gene>
    <name evidence="8" type="ORF">IW245_003364</name>
</gene>
<dbReference type="GO" id="GO:0006352">
    <property type="term" value="P:DNA-templated transcription initiation"/>
    <property type="evidence" value="ECO:0007669"/>
    <property type="project" value="InterPro"/>
</dbReference>
<dbReference type="EMBL" id="JADOUF010000001">
    <property type="protein sequence ID" value="MBG6137170.1"/>
    <property type="molecule type" value="Genomic_DNA"/>
</dbReference>
<evidence type="ECO:0000259" key="5">
    <source>
        <dbReference type="Pfam" id="PF04542"/>
    </source>
</evidence>
<evidence type="ECO:0000313" key="9">
    <source>
        <dbReference type="Proteomes" id="UP000622552"/>
    </source>
</evidence>
<name>A0A8J7GGE8_9ACTN</name>
<dbReference type="InterPro" id="IPR013249">
    <property type="entry name" value="RNA_pol_sigma70_r4_t2"/>
</dbReference>
<dbReference type="InterPro" id="IPR036388">
    <property type="entry name" value="WH-like_DNA-bd_sf"/>
</dbReference>
<dbReference type="Pfam" id="PF20239">
    <property type="entry name" value="DUF6596"/>
    <property type="match status" value="1"/>
</dbReference>
<evidence type="ECO:0000313" key="8">
    <source>
        <dbReference type="EMBL" id="MBG6137170.1"/>
    </source>
</evidence>
<sequence>MEALDQVWRADAPRIRAALARRLGDLDAAEDALQEAVAAALDRWPADGVPANPGGWLLTTAWHRAVDRLRRESRGRELLAVAADRDLEPDGAEDDRLALLFGCCDPVLPTETRIALTLRAVGGLSTAEVAAALLVPEATMAQRLTRARRTLKIRPKPFAVPDPERLAARLDGVLHVLYLVFNEGYQSKPALRAEALRLTRELADLMPGEPEVAGLAALMELHGARAATRCDPDGGLVVLDAQDRAAWDRALIGAALRRLRRAVALCRPGPYQLQAGIAAQHATAASAGCTDWAAIRALYDRLYALRPDPVTWLSRAVATWRLDGPGPALAEVEQVADRLGGYRLLHATRAELLAALGRDEEAGRAARTALDLAVDPAERRLLDARLSARQSPGPPR</sequence>
<feature type="domain" description="RNA polymerase sigma factor 70 region 4 type 2" evidence="6">
    <location>
        <begin position="108"/>
        <end position="151"/>
    </location>
</feature>
<dbReference type="GO" id="GO:0003677">
    <property type="term" value="F:DNA binding"/>
    <property type="evidence" value="ECO:0007669"/>
    <property type="project" value="InterPro"/>
</dbReference>
<dbReference type="SUPFAM" id="SSF48452">
    <property type="entry name" value="TPR-like"/>
    <property type="match status" value="1"/>
</dbReference>
<dbReference type="InterPro" id="IPR013324">
    <property type="entry name" value="RNA_pol_sigma_r3/r4-like"/>
</dbReference>
<evidence type="ECO:0000256" key="2">
    <source>
        <dbReference type="ARBA" id="ARBA00023015"/>
    </source>
</evidence>
<dbReference type="AlphaFoldDB" id="A0A8J7GGE8"/>
<dbReference type="Proteomes" id="UP000622552">
    <property type="component" value="Unassembled WGS sequence"/>
</dbReference>
<organism evidence="8 9">
    <name type="scientific">Longispora fulva</name>
    <dbReference type="NCBI Taxonomy" id="619741"/>
    <lineage>
        <taxon>Bacteria</taxon>
        <taxon>Bacillati</taxon>
        <taxon>Actinomycetota</taxon>
        <taxon>Actinomycetes</taxon>
        <taxon>Micromonosporales</taxon>
        <taxon>Micromonosporaceae</taxon>
        <taxon>Longispora</taxon>
    </lineage>
</organism>
<evidence type="ECO:0000256" key="4">
    <source>
        <dbReference type="ARBA" id="ARBA00023163"/>
    </source>
</evidence>
<protein>
    <submittedName>
        <fullName evidence="8">RNA polymerase sigma-70 factor (ECF subfamily)</fullName>
    </submittedName>
</protein>
<evidence type="ECO:0000259" key="7">
    <source>
        <dbReference type="Pfam" id="PF20239"/>
    </source>
</evidence>
<accession>A0A8J7GGE8</accession>
<comment type="similarity">
    <text evidence="1">Belongs to the sigma-70 factor family. ECF subfamily.</text>
</comment>
<dbReference type="Gene3D" id="1.10.1740.10">
    <property type="match status" value="1"/>
</dbReference>
<dbReference type="Gene3D" id="1.10.10.10">
    <property type="entry name" value="Winged helix-like DNA-binding domain superfamily/Winged helix DNA-binding domain"/>
    <property type="match status" value="1"/>
</dbReference>
<feature type="domain" description="DUF6596" evidence="7">
    <location>
        <begin position="169"/>
        <end position="262"/>
    </location>
</feature>
<keyword evidence="3" id="KW-0731">Sigma factor</keyword>
<keyword evidence="4" id="KW-0804">Transcription</keyword>
<evidence type="ECO:0000259" key="6">
    <source>
        <dbReference type="Pfam" id="PF08281"/>
    </source>
</evidence>